<gene>
    <name evidence="6" type="ORF">CVT23_21725</name>
</gene>
<accession>A0A2M9FVN1</accession>
<evidence type="ECO:0000256" key="4">
    <source>
        <dbReference type="ARBA" id="ARBA00023163"/>
    </source>
</evidence>
<dbReference type="RefSeq" id="WP_109795248.1">
    <property type="nucleotide sequence ID" value="NZ_PHIG01000063.1"/>
</dbReference>
<evidence type="ECO:0000256" key="3">
    <source>
        <dbReference type="ARBA" id="ARBA00023125"/>
    </source>
</evidence>
<dbReference type="Pfam" id="PF00126">
    <property type="entry name" value="HTH_1"/>
    <property type="match status" value="1"/>
</dbReference>
<dbReference type="Gene3D" id="3.40.190.290">
    <property type="match status" value="1"/>
</dbReference>
<dbReference type="InterPro" id="IPR058163">
    <property type="entry name" value="LysR-type_TF_proteobact-type"/>
</dbReference>
<evidence type="ECO:0000256" key="2">
    <source>
        <dbReference type="ARBA" id="ARBA00023015"/>
    </source>
</evidence>
<dbReference type="SUPFAM" id="SSF46785">
    <property type="entry name" value="Winged helix' DNA-binding domain"/>
    <property type="match status" value="1"/>
</dbReference>
<organism evidence="6 7">
    <name type="scientific">Minwuia thermotolerans</name>
    <dbReference type="NCBI Taxonomy" id="2056226"/>
    <lineage>
        <taxon>Bacteria</taxon>
        <taxon>Pseudomonadati</taxon>
        <taxon>Pseudomonadota</taxon>
        <taxon>Alphaproteobacteria</taxon>
        <taxon>Minwuiales</taxon>
        <taxon>Minwuiaceae</taxon>
        <taxon>Minwuia</taxon>
    </lineage>
</organism>
<dbReference type="Gene3D" id="1.10.10.10">
    <property type="entry name" value="Winged helix-like DNA-binding domain superfamily/Winged helix DNA-binding domain"/>
    <property type="match status" value="1"/>
</dbReference>
<dbReference type="PANTHER" id="PTHR30537:SF3">
    <property type="entry name" value="TRANSCRIPTIONAL REGULATORY PROTEIN"/>
    <property type="match status" value="1"/>
</dbReference>
<dbReference type="PRINTS" id="PR00039">
    <property type="entry name" value="HTHLYSR"/>
</dbReference>
<dbReference type="Proteomes" id="UP000229498">
    <property type="component" value="Unassembled WGS sequence"/>
</dbReference>
<comment type="caution">
    <text evidence="6">The sequence shown here is derived from an EMBL/GenBank/DDBJ whole genome shotgun (WGS) entry which is preliminary data.</text>
</comment>
<dbReference type="PROSITE" id="PS50931">
    <property type="entry name" value="HTH_LYSR"/>
    <property type="match status" value="1"/>
</dbReference>
<dbReference type="SUPFAM" id="SSF53850">
    <property type="entry name" value="Periplasmic binding protein-like II"/>
    <property type="match status" value="1"/>
</dbReference>
<dbReference type="InterPro" id="IPR036390">
    <property type="entry name" value="WH_DNA-bd_sf"/>
</dbReference>
<keyword evidence="2" id="KW-0805">Transcription regulation</keyword>
<dbReference type="GO" id="GO:0003700">
    <property type="term" value="F:DNA-binding transcription factor activity"/>
    <property type="evidence" value="ECO:0007669"/>
    <property type="project" value="InterPro"/>
</dbReference>
<evidence type="ECO:0000313" key="6">
    <source>
        <dbReference type="EMBL" id="PJK27535.1"/>
    </source>
</evidence>
<comment type="similarity">
    <text evidence="1">Belongs to the LysR transcriptional regulatory family.</text>
</comment>
<proteinExistence type="inferred from homology"/>
<dbReference type="CDD" id="cd08422">
    <property type="entry name" value="PBP2_CrgA_like"/>
    <property type="match status" value="1"/>
</dbReference>
<dbReference type="OrthoDB" id="7333438at2"/>
<dbReference type="Pfam" id="PF03466">
    <property type="entry name" value="LysR_substrate"/>
    <property type="match status" value="1"/>
</dbReference>
<dbReference type="GO" id="GO:0043565">
    <property type="term" value="F:sequence-specific DNA binding"/>
    <property type="evidence" value="ECO:0007669"/>
    <property type="project" value="TreeGrafter"/>
</dbReference>
<dbReference type="InterPro" id="IPR036388">
    <property type="entry name" value="WH-like_DNA-bd_sf"/>
</dbReference>
<evidence type="ECO:0000256" key="1">
    <source>
        <dbReference type="ARBA" id="ARBA00009437"/>
    </source>
</evidence>
<keyword evidence="3" id="KW-0238">DNA-binding</keyword>
<dbReference type="InterPro" id="IPR005119">
    <property type="entry name" value="LysR_subst-bd"/>
</dbReference>
<evidence type="ECO:0000313" key="7">
    <source>
        <dbReference type="Proteomes" id="UP000229498"/>
    </source>
</evidence>
<sequence length="297" mass="31223">MKAEFDWNHLQSFLAVLKEGGLSGAARALGLSQPSVGRHIDALEAELGGALFTRSRSGMRPTPLALRLAPHAEAMAAAASALKRSAGGSESAIAGPVRLTAPAVMAEAVLPPMLTAFAEDHPGIEIELVSTNEPLNLLTREADVAVRTVRPEQLAVVARRAATVRLGLYAHRSYIARHGLPAGIGDIAGHRLIGYDRNPRILQLMAAKGVPVSAETFAFRTDSETAQLAMLRAGYGIGGCQAPLAARDSELEPVLPGVLDLELEIWLATHERLRNSPAVRALIDHLAAGLAAYAGAA</sequence>
<dbReference type="EMBL" id="PHIG01000063">
    <property type="protein sequence ID" value="PJK27535.1"/>
    <property type="molecule type" value="Genomic_DNA"/>
</dbReference>
<dbReference type="InterPro" id="IPR000847">
    <property type="entry name" value="LysR_HTH_N"/>
</dbReference>
<protein>
    <submittedName>
        <fullName evidence="6">LysR family transcriptional regulator</fullName>
    </submittedName>
</protein>
<dbReference type="PANTHER" id="PTHR30537">
    <property type="entry name" value="HTH-TYPE TRANSCRIPTIONAL REGULATOR"/>
    <property type="match status" value="1"/>
</dbReference>
<reference evidence="6 7" key="1">
    <citation type="submission" date="2017-11" db="EMBL/GenBank/DDBJ databases">
        <title>Draft genome sequence of Rhizobiales bacterium SY3-13.</title>
        <authorList>
            <person name="Sun C."/>
        </authorList>
    </citation>
    <scope>NUCLEOTIDE SEQUENCE [LARGE SCALE GENOMIC DNA]</scope>
    <source>
        <strain evidence="6 7">SY3-13</strain>
    </source>
</reference>
<dbReference type="AlphaFoldDB" id="A0A2M9FVN1"/>
<feature type="domain" description="HTH lysR-type" evidence="5">
    <location>
        <begin position="5"/>
        <end position="62"/>
    </location>
</feature>
<name>A0A2M9FVN1_9PROT</name>
<evidence type="ECO:0000259" key="5">
    <source>
        <dbReference type="PROSITE" id="PS50931"/>
    </source>
</evidence>
<keyword evidence="4" id="KW-0804">Transcription</keyword>
<dbReference type="GO" id="GO:0006351">
    <property type="term" value="P:DNA-templated transcription"/>
    <property type="evidence" value="ECO:0007669"/>
    <property type="project" value="TreeGrafter"/>
</dbReference>
<keyword evidence="7" id="KW-1185">Reference proteome</keyword>